<dbReference type="GO" id="GO:0016301">
    <property type="term" value="F:kinase activity"/>
    <property type="evidence" value="ECO:0007669"/>
    <property type="project" value="UniProtKB-KW"/>
</dbReference>
<evidence type="ECO:0000313" key="8">
    <source>
        <dbReference type="EMBL" id="MBW51823.1"/>
    </source>
</evidence>
<feature type="compositionally biased region" description="Low complexity" evidence="6">
    <location>
        <begin position="313"/>
        <end position="343"/>
    </location>
</feature>
<feature type="region of interest" description="Disordered" evidence="6">
    <location>
        <begin position="296"/>
        <end position="343"/>
    </location>
</feature>
<keyword evidence="8" id="KW-0808">Transferase</keyword>
<evidence type="ECO:0000256" key="6">
    <source>
        <dbReference type="SAM" id="MobiDB-lite"/>
    </source>
</evidence>
<feature type="compositionally biased region" description="Gly residues" evidence="6">
    <location>
        <begin position="74"/>
        <end position="86"/>
    </location>
</feature>
<dbReference type="Gene3D" id="1.10.30.10">
    <property type="entry name" value="High mobility group box domain"/>
    <property type="match status" value="1"/>
</dbReference>
<dbReference type="InterPro" id="IPR036910">
    <property type="entry name" value="HMG_box_dom_sf"/>
</dbReference>
<dbReference type="SMART" id="SM00398">
    <property type="entry name" value="HMG"/>
    <property type="match status" value="1"/>
</dbReference>
<dbReference type="PROSITE" id="PS50118">
    <property type="entry name" value="HMG_BOX_2"/>
    <property type="match status" value="1"/>
</dbReference>
<feature type="compositionally biased region" description="Low complexity" evidence="6">
    <location>
        <begin position="87"/>
        <end position="148"/>
    </location>
</feature>
<keyword evidence="8" id="KW-0418">Kinase</keyword>
<dbReference type="InterPro" id="IPR009071">
    <property type="entry name" value="HMG_box_dom"/>
</dbReference>
<evidence type="ECO:0000259" key="7">
    <source>
        <dbReference type="PROSITE" id="PS50118"/>
    </source>
</evidence>
<reference evidence="8" key="1">
    <citation type="submission" date="2018-01" db="EMBL/GenBank/DDBJ databases">
        <title>An insight into the sialome of Amazonian anophelines.</title>
        <authorList>
            <person name="Ribeiro J.M."/>
            <person name="Scarpassa V."/>
            <person name="Calvo E."/>
        </authorList>
    </citation>
    <scope>NUCLEOTIDE SEQUENCE</scope>
    <source>
        <tissue evidence="8">Salivary glands</tissue>
    </source>
</reference>
<feature type="compositionally biased region" description="Low complexity" evidence="6">
    <location>
        <begin position="548"/>
        <end position="574"/>
    </location>
</feature>
<organism evidence="8">
    <name type="scientific">Anopheles marajoara</name>
    <dbReference type="NCBI Taxonomy" id="58244"/>
    <lineage>
        <taxon>Eukaryota</taxon>
        <taxon>Metazoa</taxon>
        <taxon>Ecdysozoa</taxon>
        <taxon>Arthropoda</taxon>
        <taxon>Hexapoda</taxon>
        <taxon>Insecta</taxon>
        <taxon>Pterygota</taxon>
        <taxon>Neoptera</taxon>
        <taxon>Endopterygota</taxon>
        <taxon>Diptera</taxon>
        <taxon>Nematocera</taxon>
        <taxon>Culicoidea</taxon>
        <taxon>Culicidae</taxon>
        <taxon>Anophelinae</taxon>
        <taxon>Anopheles</taxon>
    </lineage>
</organism>
<feature type="compositionally biased region" description="Gly residues" evidence="6">
    <location>
        <begin position="166"/>
        <end position="179"/>
    </location>
</feature>
<keyword evidence="1" id="KW-0805">Transcription regulation</keyword>
<dbReference type="GO" id="GO:0000978">
    <property type="term" value="F:RNA polymerase II cis-regulatory region sequence-specific DNA binding"/>
    <property type="evidence" value="ECO:0007669"/>
    <property type="project" value="TreeGrafter"/>
</dbReference>
<dbReference type="GO" id="GO:0007420">
    <property type="term" value="P:brain development"/>
    <property type="evidence" value="ECO:0007669"/>
    <property type="project" value="TreeGrafter"/>
</dbReference>
<dbReference type="GO" id="GO:0000122">
    <property type="term" value="P:negative regulation of transcription by RNA polymerase II"/>
    <property type="evidence" value="ECO:0007669"/>
    <property type="project" value="TreeGrafter"/>
</dbReference>
<dbReference type="SUPFAM" id="SSF47095">
    <property type="entry name" value="HMG-box"/>
    <property type="match status" value="1"/>
</dbReference>
<proteinExistence type="predicted"/>
<dbReference type="GO" id="GO:0001228">
    <property type="term" value="F:DNA-binding transcription activator activity, RNA polymerase II-specific"/>
    <property type="evidence" value="ECO:0007669"/>
    <property type="project" value="TreeGrafter"/>
</dbReference>
<evidence type="ECO:0000256" key="2">
    <source>
        <dbReference type="ARBA" id="ARBA00023125"/>
    </source>
</evidence>
<feature type="compositionally biased region" description="Polar residues" evidence="6">
    <location>
        <begin position="589"/>
        <end position="605"/>
    </location>
</feature>
<feature type="DNA-binding region" description="HMG box" evidence="5">
    <location>
        <begin position="1"/>
        <end position="65"/>
    </location>
</feature>
<dbReference type="CDD" id="cd22029">
    <property type="entry name" value="HMG-box_SoxC"/>
    <property type="match status" value="1"/>
</dbReference>
<keyword evidence="3" id="KW-0804">Transcription</keyword>
<dbReference type="AlphaFoldDB" id="A0A2M4BFQ4"/>
<keyword evidence="2 5" id="KW-0238">DNA-binding</keyword>
<dbReference type="PANTHER" id="PTHR10270:SF323">
    <property type="entry name" value="TRANSCRIPTION FACTOR SOX-14-RELATED"/>
    <property type="match status" value="1"/>
</dbReference>
<evidence type="ECO:0000256" key="5">
    <source>
        <dbReference type="PROSITE-ProRule" id="PRU00267"/>
    </source>
</evidence>
<name>A0A2M4BFQ4_9DIPT</name>
<dbReference type="FunFam" id="1.10.30.10:FF:000003">
    <property type="entry name" value="Putative transcription factor SOX-6"/>
    <property type="match status" value="1"/>
</dbReference>
<dbReference type="GO" id="GO:0030182">
    <property type="term" value="P:neuron differentiation"/>
    <property type="evidence" value="ECO:0007669"/>
    <property type="project" value="TreeGrafter"/>
</dbReference>
<sequence>MNPFMVWSQIERRKICEKTPDMHNAVISKNLGQRWKQLSPEERQPFIDEAERLRQLHTREYPNYKYRPKKKQVKGGGGGGSGGSGKSAGSSPSSGASGSPAPSTGSPESVSSPQSCSSLSSSSSSSSSSSASSTTTSTTNGTTGKSSSPNTRRNRSGKISKNSQSSGGGASGGGGGGGQSLSKSKKSIIIQELGQPTMAALATAATATTLAAQPDTCFSYATKLLPNSPESATLYDERSLISPEAFDSQIYTNDLFAAVDESKDFEQDKAYLGYVNGGGTTTGDLGATLDTGVTTTPCHSSPLPDLSQLSVDQSSHPASPSLLQQQQLHHSSSSNNNNNNSLQVNNNHIQQHQQTADNKELFMGCQQQQQLEQQQQVVKSLYSVENDVESVKAEKLFDDDDCQSERYDQSILEEVCMNVDSGNHRMDLTLTGANGGCFAETIVYNGQFTLAEPPQNQLQLQQQQHNQYMHQQQLQLQQQHQQQQQQQQLQQQQQHHISDGRNLMDTLASFKELTNGQQCLQQMLQQSYHLLPASDEPEKNMLWATGSHQQEQQQQQQHHLQQQQSHQQQQQHQQQQHHHQQQQQQQQQCLSGMATSGADSGSRSSLVVVPSCQPSPADSGSILGAEVVSPVDGFGGPGVTVVLDDCNMDGTSQPAVNMSMLEDMLNPDMDMFDCLETASSSSGSHLEFITDDNSIFLNDSNNLIGYHV</sequence>
<dbReference type="Pfam" id="PF00505">
    <property type="entry name" value="HMG_box"/>
    <property type="match status" value="1"/>
</dbReference>
<accession>A0A2M4BFQ4</accession>
<protein>
    <submittedName>
        <fullName evidence="8">Putative alpha-protein kinase 1</fullName>
    </submittedName>
</protein>
<evidence type="ECO:0000256" key="3">
    <source>
        <dbReference type="ARBA" id="ARBA00023163"/>
    </source>
</evidence>
<dbReference type="InterPro" id="IPR050140">
    <property type="entry name" value="SRY-related_HMG-box_TF-like"/>
</dbReference>
<evidence type="ECO:0000256" key="4">
    <source>
        <dbReference type="ARBA" id="ARBA00023242"/>
    </source>
</evidence>
<dbReference type="GO" id="GO:0005634">
    <property type="term" value="C:nucleus"/>
    <property type="evidence" value="ECO:0007669"/>
    <property type="project" value="UniProtKB-UniRule"/>
</dbReference>
<evidence type="ECO:0000256" key="1">
    <source>
        <dbReference type="ARBA" id="ARBA00023015"/>
    </source>
</evidence>
<feature type="domain" description="HMG box" evidence="7">
    <location>
        <begin position="1"/>
        <end position="65"/>
    </location>
</feature>
<dbReference type="EMBL" id="GGFJ01002682">
    <property type="protein sequence ID" value="MBW51823.1"/>
    <property type="molecule type" value="Transcribed_RNA"/>
</dbReference>
<keyword evidence="4 5" id="KW-0539">Nucleus</keyword>
<dbReference type="PANTHER" id="PTHR10270">
    <property type="entry name" value="SOX TRANSCRIPTION FACTOR"/>
    <property type="match status" value="1"/>
</dbReference>
<feature type="region of interest" description="Disordered" evidence="6">
    <location>
        <begin position="57"/>
        <end position="183"/>
    </location>
</feature>
<feature type="region of interest" description="Disordered" evidence="6">
    <location>
        <begin position="546"/>
        <end position="615"/>
    </location>
</feature>